<evidence type="ECO:0000256" key="2">
    <source>
        <dbReference type="ARBA" id="ARBA00023125"/>
    </source>
</evidence>
<dbReference type="PANTHER" id="PTHR33164:SF43">
    <property type="entry name" value="HTH-TYPE TRANSCRIPTIONAL REPRESSOR YETL"/>
    <property type="match status" value="1"/>
</dbReference>
<keyword evidence="6" id="KW-1185">Reference proteome</keyword>
<evidence type="ECO:0000313" key="6">
    <source>
        <dbReference type="Proteomes" id="UP000256269"/>
    </source>
</evidence>
<keyword evidence="3" id="KW-0804">Transcription</keyword>
<dbReference type="GO" id="GO:0003677">
    <property type="term" value="F:DNA binding"/>
    <property type="evidence" value="ECO:0007669"/>
    <property type="project" value="UniProtKB-KW"/>
</dbReference>
<dbReference type="RefSeq" id="WP_116179584.1">
    <property type="nucleotide sequence ID" value="NZ_CP144375.1"/>
</dbReference>
<dbReference type="InterPro" id="IPR000835">
    <property type="entry name" value="HTH_MarR-typ"/>
</dbReference>
<dbReference type="Gene3D" id="1.10.10.10">
    <property type="entry name" value="Winged helix-like DNA-binding domain superfamily/Winged helix DNA-binding domain"/>
    <property type="match status" value="1"/>
</dbReference>
<dbReference type="PROSITE" id="PS01117">
    <property type="entry name" value="HTH_MARR_1"/>
    <property type="match status" value="1"/>
</dbReference>
<dbReference type="SUPFAM" id="SSF46785">
    <property type="entry name" value="Winged helix' DNA-binding domain"/>
    <property type="match status" value="1"/>
</dbReference>
<evidence type="ECO:0000313" key="5">
    <source>
        <dbReference type="EMBL" id="REH36293.1"/>
    </source>
</evidence>
<dbReference type="InterPro" id="IPR039422">
    <property type="entry name" value="MarR/SlyA-like"/>
</dbReference>
<dbReference type="GO" id="GO:0006950">
    <property type="term" value="P:response to stress"/>
    <property type="evidence" value="ECO:0007669"/>
    <property type="project" value="TreeGrafter"/>
</dbReference>
<feature type="domain" description="HTH marR-type" evidence="4">
    <location>
        <begin position="6"/>
        <end position="138"/>
    </location>
</feature>
<evidence type="ECO:0000256" key="1">
    <source>
        <dbReference type="ARBA" id="ARBA00023015"/>
    </source>
</evidence>
<accession>A0A3E0H1Z0</accession>
<dbReference type="PANTHER" id="PTHR33164">
    <property type="entry name" value="TRANSCRIPTIONAL REGULATOR, MARR FAMILY"/>
    <property type="match status" value="1"/>
</dbReference>
<dbReference type="OrthoDB" id="3177763at2"/>
<gene>
    <name evidence="5" type="ORF">BCF44_116162</name>
</gene>
<dbReference type="AlphaFoldDB" id="A0A3E0H1Z0"/>
<dbReference type="PRINTS" id="PR00598">
    <property type="entry name" value="HTHMARR"/>
</dbReference>
<dbReference type="Proteomes" id="UP000256269">
    <property type="component" value="Unassembled WGS sequence"/>
</dbReference>
<evidence type="ECO:0000259" key="4">
    <source>
        <dbReference type="PROSITE" id="PS50995"/>
    </source>
</evidence>
<comment type="caution">
    <text evidence="5">The sequence shown here is derived from an EMBL/GenBank/DDBJ whole genome shotgun (WGS) entry which is preliminary data.</text>
</comment>
<keyword evidence="2 5" id="KW-0238">DNA-binding</keyword>
<name>A0A3E0H1Z0_9PSEU</name>
<keyword evidence="1" id="KW-0805">Transcription regulation</keyword>
<dbReference type="PROSITE" id="PS50995">
    <property type="entry name" value="HTH_MARR_2"/>
    <property type="match status" value="1"/>
</dbReference>
<dbReference type="InterPro" id="IPR036390">
    <property type="entry name" value="WH_DNA-bd_sf"/>
</dbReference>
<dbReference type="EMBL" id="QUNO01000016">
    <property type="protein sequence ID" value="REH36293.1"/>
    <property type="molecule type" value="Genomic_DNA"/>
</dbReference>
<organism evidence="5 6">
    <name type="scientific">Kutzneria buriramensis</name>
    <dbReference type="NCBI Taxonomy" id="1045776"/>
    <lineage>
        <taxon>Bacteria</taxon>
        <taxon>Bacillati</taxon>
        <taxon>Actinomycetota</taxon>
        <taxon>Actinomycetes</taxon>
        <taxon>Pseudonocardiales</taxon>
        <taxon>Pseudonocardiaceae</taxon>
        <taxon>Kutzneria</taxon>
    </lineage>
</organism>
<dbReference type="GO" id="GO:0003700">
    <property type="term" value="F:DNA-binding transcription factor activity"/>
    <property type="evidence" value="ECO:0007669"/>
    <property type="project" value="InterPro"/>
</dbReference>
<dbReference type="InterPro" id="IPR023187">
    <property type="entry name" value="Tscrpt_reg_MarR-type_CS"/>
</dbReference>
<reference evidence="5 6" key="1">
    <citation type="submission" date="2018-08" db="EMBL/GenBank/DDBJ databases">
        <title>Genomic Encyclopedia of Archaeal and Bacterial Type Strains, Phase II (KMG-II): from individual species to whole genera.</title>
        <authorList>
            <person name="Goeker M."/>
        </authorList>
    </citation>
    <scope>NUCLEOTIDE SEQUENCE [LARGE SCALE GENOMIC DNA]</scope>
    <source>
        <strain evidence="5 6">DSM 45791</strain>
    </source>
</reference>
<proteinExistence type="predicted"/>
<sequence>MAQPVAGTVSHLIFRLAREHRLLAGHLLREIGLHPGQELVLLSLWDNGPQRQADLVRMLGSDSATITRTVSRLERAGFVRCEHSADDRRVVVVHATEAGQALRPEVERVWQRLEELTTAGFDESDDGAARAVLARLEANLLGAKGK</sequence>
<dbReference type="Pfam" id="PF01047">
    <property type="entry name" value="MarR"/>
    <property type="match status" value="1"/>
</dbReference>
<protein>
    <submittedName>
        <fullName evidence="5">DNA-binding MarR family transcriptional regulator</fullName>
    </submittedName>
</protein>
<dbReference type="InterPro" id="IPR036388">
    <property type="entry name" value="WH-like_DNA-bd_sf"/>
</dbReference>
<evidence type="ECO:0000256" key="3">
    <source>
        <dbReference type="ARBA" id="ARBA00023163"/>
    </source>
</evidence>
<dbReference type="SMART" id="SM00347">
    <property type="entry name" value="HTH_MARR"/>
    <property type="match status" value="1"/>
</dbReference>